<organism evidence="2 3">
    <name type="scientific">Giardia intestinalis (strain ATCC 50581 / GS clone H7)</name>
    <name type="common">Giardia lamblia</name>
    <dbReference type="NCBI Taxonomy" id="598745"/>
    <lineage>
        <taxon>Eukaryota</taxon>
        <taxon>Metamonada</taxon>
        <taxon>Diplomonadida</taxon>
        <taxon>Hexamitidae</taxon>
        <taxon>Giardiinae</taxon>
        <taxon>Giardia</taxon>
    </lineage>
</organism>
<protein>
    <submittedName>
        <fullName evidence="2">Uncharacterized protein</fullName>
    </submittedName>
</protein>
<sequence length="1166" mass="129468">MKTTNQLLDRIQSRAVKKTLFSEINKSEHRLTTAASAAYQPSSFMDGGGYNFNPFKNTKTSDPLPSNCSLPSFSAMDLEEKATKAKTKRLMSKVEDHLLKAKARSMSKSSPEELSNTLIHSVSDVLVSSALVTNLCGLDIPVRIAEKRLAVSCDEGIDLKPALYEQTNHSSGKEEQGSSTRLQKYMTYKYDPPTELSSGIDFIDNKVPFLVHERIITAASGRSYDNGGLNGRPGKRSSTLGIDLVAAAPEGLRTYFSRSSSPKLSITSTGTNVATPRKSSGDNSSTKSVTSKKTPIRQERSHLRDALLEAPKQFLPEQTLQNYADYKTSVTINQMPHLEQDVLELETTVERRKFERVLQSPGKLQERVFQINPEQVIAENSCKCDCHTLPPHQLELLPYLRCPMCLCKIRSAAETIPEPGTTSLYQHLKKAAAMKNKSAPGNLLHGSKANIDSLVYRTTILPPEEDSASTAAHDAATKKFLDDIKEEKEEGAQFAGSPLGTINVSPQAISPRLAQRLINRGLNKVTTRNEKLLRAALQQAILADKLWTDRLLMDISPGVTPKEIIEVLQKRRYDRAPSTVAVPLLRKTATYRNKVINDDLDHDDLLLSSTLPLIQDYDLQSNSLVDHELEEPEHDTVGDGFYGMDEHTNKEFEDYAPNPTGSQPLRRVRLSIPESVRIRSPEMLHSGASPTDTTVFDSLGAQRLKEARNHEAIKVFIPKRQTLSSPNDEQLAEKVLYSRSREQRASRSKEIIAEMTSAIKETSSKARSRGSPGGSYYLPPSSGARMRPEELAEFQANITNSFKTKSNRNNYVFKFSVTCSPISEYISFHSIKYFKYRSLCGSFNIFVYISDQTLQTVTEAFNLATKVVDVVMTGPITAGDHFNAPGQLSVYDLAQKKELDLNKTNEESNAMPTVIEFTAKTCVPKDLVLSTSTHLSFACPYNGSHYVALHIDNKDVIYVTERDYKQLVSAQRKENAPTAVLHSLIESQLKLTEDSSTMSKFMRKPQAILSNKLTSGVRDEESTDVIPPISLNEGHHLHHSIDHEIFVSSQETSDSQQLDNASTPRTAIASESVCRRALGTATDNQKRDIPDVELSAQHHSAEELMHETLRSIYADSRLSADIQKTIVPEASNGYIEKALPVKSVVTAIHRAQNRLRKLTGQGDVSN</sequence>
<name>C6LVR3_GIAIB</name>
<dbReference type="Proteomes" id="UP000002488">
    <property type="component" value="Unassembled WGS sequence"/>
</dbReference>
<evidence type="ECO:0000313" key="3">
    <source>
        <dbReference type="Proteomes" id="UP000002488"/>
    </source>
</evidence>
<dbReference type="EMBL" id="ACGJ01002425">
    <property type="protein sequence ID" value="EES99894.1"/>
    <property type="molecule type" value="Genomic_DNA"/>
</dbReference>
<dbReference type="AlphaFoldDB" id="C6LVR3"/>
<proteinExistence type="predicted"/>
<feature type="compositionally biased region" description="Polar residues" evidence="1">
    <location>
        <begin position="1048"/>
        <end position="1065"/>
    </location>
</feature>
<feature type="region of interest" description="Disordered" evidence="1">
    <location>
        <begin position="1048"/>
        <end position="1067"/>
    </location>
</feature>
<dbReference type="OrthoDB" id="10254508at2759"/>
<feature type="compositionally biased region" description="Low complexity" evidence="1">
    <location>
        <begin position="284"/>
        <end position="293"/>
    </location>
</feature>
<comment type="caution">
    <text evidence="2">The sequence shown here is derived from an EMBL/GenBank/DDBJ whole genome shotgun (WGS) entry which is preliminary data.</text>
</comment>
<evidence type="ECO:0000256" key="1">
    <source>
        <dbReference type="SAM" id="MobiDB-lite"/>
    </source>
</evidence>
<evidence type="ECO:0000313" key="2">
    <source>
        <dbReference type="EMBL" id="EES99894.1"/>
    </source>
</evidence>
<accession>C6LVR3</accession>
<dbReference type="VEuPathDB" id="GiardiaDB:GL50581_2871"/>
<dbReference type="OMA" id="VTINQMP"/>
<gene>
    <name evidence="2" type="ORF">GL50581_2871</name>
</gene>
<feature type="compositionally biased region" description="Polar residues" evidence="1">
    <location>
        <begin position="257"/>
        <end position="283"/>
    </location>
</feature>
<reference evidence="2 3" key="1">
    <citation type="journal article" date="2009" name="PLoS Pathog.">
        <title>Draft genome sequencing of giardia intestinalis assemblage B isolate GS: is human giardiasis caused by two different species?</title>
        <authorList>
            <person name="Franzen O."/>
            <person name="Jerlstrom-Hultqvist J."/>
            <person name="Castro E."/>
            <person name="Sherwood E."/>
            <person name="Ankarklev J."/>
            <person name="Reiner D.S."/>
            <person name="Palm D."/>
            <person name="Andersson J.O."/>
            <person name="Andersson B."/>
            <person name="Svard S.G."/>
        </authorList>
    </citation>
    <scope>NUCLEOTIDE SEQUENCE [LARGE SCALE GENOMIC DNA]</scope>
    <source>
        <strain evidence="3">ATCC 50581 / GS clone H7</strain>
    </source>
</reference>
<feature type="region of interest" description="Disordered" evidence="1">
    <location>
        <begin position="257"/>
        <end position="299"/>
    </location>
</feature>